<comment type="caution">
    <text evidence="2">The sequence shown here is derived from an EMBL/GenBank/DDBJ whole genome shotgun (WGS) entry which is preliminary data.</text>
</comment>
<sequence>MPGEVFNGRGDDISPEHQESPDDGPEKTLLGRGKFFFIASRENKLGAGPDEHNDHDGQPNQSRDIRHPPHDLREALGLNGILESETLAFRWLSAGSSASGGLCPGSATRTVRVWKTGTAKTVTDAVRHTEFLGAYRENEYKKEKQEYGKMKFHIFMIPEKQKGAKLACSPPMI</sequence>
<protein>
    <submittedName>
        <fullName evidence="2">Uncharacterized protein</fullName>
    </submittedName>
</protein>
<dbReference type="AlphaFoldDB" id="A0A0G1PG63"/>
<name>A0A0G1PG63_9BACT</name>
<dbReference type="Proteomes" id="UP000034696">
    <property type="component" value="Unassembled WGS sequence"/>
</dbReference>
<organism evidence="2 3">
    <name type="scientific">Candidatus Giovannonibacteria bacterium GW2011_GWA2_45_21</name>
    <dbReference type="NCBI Taxonomy" id="1618649"/>
    <lineage>
        <taxon>Bacteria</taxon>
        <taxon>Candidatus Giovannoniibacteriota</taxon>
    </lineage>
</organism>
<reference evidence="2 3" key="1">
    <citation type="journal article" date="2015" name="Nature">
        <title>rRNA introns, odd ribosomes, and small enigmatic genomes across a large radiation of phyla.</title>
        <authorList>
            <person name="Brown C.T."/>
            <person name="Hug L.A."/>
            <person name="Thomas B.C."/>
            <person name="Sharon I."/>
            <person name="Castelle C.J."/>
            <person name="Singh A."/>
            <person name="Wilkins M.J."/>
            <person name="Williams K.H."/>
            <person name="Banfield J.F."/>
        </authorList>
    </citation>
    <scope>NUCLEOTIDE SEQUENCE [LARGE SCALE GENOMIC DNA]</scope>
</reference>
<evidence type="ECO:0000313" key="2">
    <source>
        <dbReference type="EMBL" id="KKU04418.1"/>
    </source>
</evidence>
<gene>
    <name evidence="2" type="ORF">UX06_C0019G0007</name>
</gene>
<evidence type="ECO:0000313" key="3">
    <source>
        <dbReference type="Proteomes" id="UP000034696"/>
    </source>
</evidence>
<feature type="region of interest" description="Disordered" evidence="1">
    <location>
        <begin position="1"/>
        <end position="71"/>
    </location>
</feature>
<accession>A0A0G1PG63</accession>
<proteinExistence type="predicted"/>
<dbReference type="EMBL" id="LCKT01000019">
    <property type="protein sequence ID" value="KKU04418.1"/>
    <property type="molecule type" value="Genomic_DNA"/>
</dbReference>
<feature type="compositionally biased region" description="Basic and acidic residues" evidence="1">
    <location>
        <begin position="9"/>
        <end position="26"/>
    </location>
</feature>
<evidence type="ECO:0000256" key="1">
    <source>
        <dbReference type="SAM" id="MobiDB-lite"/>
    </source>
</evidence>
<feature type="compositionally biased region" description="Basic and acidic residues" evidence="1">
    <location>
        <begin position="41"/>
        <end position="71"/>
    </location>
</feature>